<sequence>NPPERENSIVPYTTTGAATRDWNNLLWVSVVYSNADEVRRDVLRGFGALKELVFDANDFSYDADYRTLCRSAGVKALACILAEELEGVAGPAMNSDDDGAMGCESQRFPSDATLDDWAPADAGTTLRKWKKKLRPATSNPVKQNESSTGVFVSKGSPYMRDSHMQPDCRYDLNEDSSDDGRDRFDVDHLEGDLTKGKGRHIRELSVKEEKKSTPRIEITTHSPLVTTQDPPHVETLERRVYQVLLFQVQQSAKARYYSAKREDKEHVCDYLNRLNGYARNAVVQFENGGREAKDHVEHFLDTSQDGSRRRDISRNEDSMSNYRRDHHYRGESPYRPRISLADALSDLVTALNEISVGLQTSHSGSYDHAYESNEDLFGDGERLDDEGRYANRGSEYDYAGEDERGHVAVANDHERRAAAEGTFARWDNQRSKESDDGGDGVNYRYSVKTCEDSEASVAPGLDEEFGGKPDTRPTEFSDAGDDKIDPTEYSVDMLELTYISVMQEIEAEIISGNRSDDDDLYEHIPNEMKLADYAHELAFLPDLTKPSLTVLDYTGPNVTNKSLSEDEQQKHVEVLKRYEGIMIASADAKKIKRVTEFSFPTSKKGMQSFLGALNHYSRFVQDFAVYAAALYLLKEEDFGPSGDLSVARQSFAKLQQQIGDAPILRHYDRQKETHVTLFANEWALSSTLMQEHDCKMHSVRFCGRVLNKAEMNYHPAEKEVLALLLLLKT</sequence>
<feature type="compositionally biased region" description="Polar residues" evidence="1">
    <location>
        <begin position="136"/>
        <end position="150"/>
    </location>
</feature>
<dbReference type="OrthoDB" id="141211at2759"/>
<feature type="compositionally biased region" description="Basic and acidic residues" evidence="1">
    <location>
        <begin position="300"/>
        <end position="317"/>
    </location>
</feature>
<feature type="region of interest" description="Disordered" evidence="1">
    <location>
        <begin position="300"/>
        <end position="332"/>
    </location>
</feature>
<dbReference type="SUPFAM" id="SSF56672">
    <property type="entry name" value="DNA/RNA polymerases"/>
    <property type="match status" value="1"/>
</dbReference>
<feature type="compositionally biased region" description="Basic and acidic residues" evidence="1">
    <location>
        <begin position="465"/>
        <end position="486"/>
    </location>
</feature>
<feature type="region of interest" description="Disordered" evidence="1">
    <location>
        <begin position="132"/>
        <end position="158"/>
    </location>
</feature>
<feature type="compositionally biased region" description="Basic and acidic residues" evidence="1">
    <location>
        <begin position="379"/>
        <end position="389"/>
    </location>
</feature>
<evidence type="ECO:0000259" key="2">
    <source>
        <dbReference type="Pfam" id="PF17919"/>
    </source>
</evidence>
<organism evidence="3 4">
    <name type="scientific">Phytophthora megakarya</name>
    <dbReference type="NCBI Taxonomy" id="4795"/>
    <lineage>
        <taxon>Eukaryota</taxon>
        <taxon>Sar</taxon>
        <taxon>Stramenopiles</taxon>
        <taxon>Oomycota</taxon>
        <taxon>Peronosporomycetes</taxon>
        <taxon>Peronosporales</taxon>
        <taxon>Peronosporaceae</taxon>
        <taxon>Phytophthora</taxon>
    </lineage>
</organism>
<feature type="region of interest" description="Disordered" evidence="1">
    <location>
        <begin position="420"/>
        <end position="441"/>
    </location>
</feature>
<protein>
    <recommendedName>
        <fullName evidence="2">Reverse transcriptase/retrotransposon-derived protein RNase H-like domain-containing protein</fullName>
    </recommendedName>
</protein>
<gene>
    <name evidence="3" type="ORF">PHMEG_00017648</name>
</gene>
<evidence type="ECO:0000256" key="1">
    <source>
        <dbReference type="SAM" id="MobiDB-lite"/>
    </source>
</evidence>
<dbReference type="InterPro" id="IPR051320">
    <property type="entry name" value="Viral_Replic_Matur_Polypro"/>
</dbReference>
<dbReference type="InterPro" id="IPR043128">
    <property type="entry name" value="Rev_trsase/Diguanyl_cyclase"/>
</dbReference>
<dbReference type="EMBL" id="NBNE01002717">
    <property type="protein sequence ID" value="OWZ09621.1"/>
    <property type="molecule type" value="Genomic_DNA"/>
</dbReference>
<feature type="region of interest" description="Disordered" evidence="1">
    <location>
        <begin position="360"/>
        <end position="403"/>
    </location>
</feature>
<dbReference type="AlphaFoldDB" id="A0A225VVS5"/>
<feature type="domain" description="Reverse transcriptase/retrotransposon-derived protein RNase H-like" evidence="2">
    <location>
        <begin position="647"/>
        <end position="728"/>
    </location>
</feature>
<accession>A0A225VVS5</accession>
<feature type="region of interest" description="Disordered" evidence="1">
    <location>
        <begin position="454"/>
        <end position="486"/>
    </location>
</feature>
<dbReference type="Gene3D" id="3.30.70.270">
    <property type="match status" value="1"/>
</dbReference>
<evidence type="ECO:0000313" key="4">
    <source>
        <dbReference type="Proteomes" id="UP000198211"/>
    </source>
</evidence>
<comment type="caution">
    <text evidence="3">The sequence shown here is derived from an EMBL/GenBank/DDBJ whole genome shotgun (WGS) entry which is preliminary data.</text>
</comment>
<keyword evidence="4" id="KW-1185">Reference proteome</keyword>
<evidence type="ECO:0000313" key="3">
    <source>
        <dbReference type="EMBL" id="OWZ09621.1"/>
    </source>
</evidence>
<proteinExistence type="predicted"/>
<feature type="non-terminal residue" evidence="3">
    <location>
        <position position="1"/>
    </location>
</feature>
<reference evidence="4" key="1">
    <citation type="submission" date="2017-03" db="EMBL/GenBank/DDBJ databases">
        <title>Phytopthora megakarya and P. palmivora, two closely related causual agents of cacao black pod achieved similar genome size and gene model numbers by different mechanisms.</title>
        <authorList>
            <person name="Ali S."/>
            <person name="Shao J."/>
            <person name="Larry D.J."/>
            <person name="Kronmiller B."/>
            <person name="Shen D."/>
            <person name="Strem M.D."/>
            <person name="Melnick R.L."/>
            <person name="Guiltinan M.J."/>
            <person name="Tyler B.M."/>
            <person name="Meinhardt L.W."/>
            <person name="Bailey B.A."/>
        </authorList>
    </citation>
    <scope>NUCLEOTIDE SEQUENCE [LARGE SCALE GENOMIC DNA]</scope>
    <source>
        <strain evidence="4">zdho120</strain>
    </source>
</reference>
<dbReference type="InterPro" id="IPR043502">
    <property type="entry name" value="DNA/RNA_pol_sf"/>
</dbReference>
<dbReference type="Pfam" id="PF17919">
    <property type="entry name" value="RT_RNaseH_2"/>
    <property type="match status" value="1"/>
</dbReference>
<dbReference type="PANTHER" id="PTHR33064">
    <property type="entry name" value="POL PROTEIN"/>
    <property type="match status" value="1"/>
</dbReference>
<dbReference type="PANTHER" id="PTHR33064:SF37">
    <property type="entry name" value="RIBONUCLEASE H"/>
    <property type="match status" value="1"/>
</dbReference>
<dbReference type="Proteomes" id="UP000198211">
    <property type="component" value="Unassembled WGS sequence"/>
</dbReference>
<name>A0A225VVS5_9STRA</name>
<dbReference type="InterPro" id="IPR041577">
    <property type="entry name" value="RT_RNaseH_2"/>
</dbReference>